<dbReference type="InterPro" id="IPR050136">
    <property type="entry name" value="FA_oxidation_alpha_subunit"/>
</dbReference>
<accession>A0ABQ1GWV1</accession>
<organism evidence="1 2">
    <name type="scientific">Sphingomonas psychrolutea</name>
    <dbReference type="NCBI Taxonomy" id="1259676"/>
    <lineage>
        <taxon>Bacteria</taxon>
        <taxon>Pseudomonadati</taxon>
        <taxon>Pseudomonadota</taxon>
        <taxon>Alphaproteobacteria</taxon>
        <taxon>Sphingomonadales</taxon>
        <taxon>Sphingomonadaceae</taxon>
        <taxon>Sphingomonas</taxon>
    </lineage>
</organism>
<comment type="caution">
    <text evidence="1">The sequence shown here is derived from an EMBL/GenBank/DDBJ whole genome shotgun (WGS) entry which is preliminary data.</text>
</comment>
<dbReference type="Gene3D" id="3.90.226.10">
    <property type="entry name" value="2-enoyl-CoA Hydratase, Chain A, domain 1"/>
    <property type="match status" value="1"/>
</dbReference>
<dbReference type="EMBL" id="BMDW01000013">
    <property type="protein sequence ID" value="GGA51739.1"/>
    <property type="molecule type" value="Genomic_DNA"/>
</dbReference>
<dbReference type="InterPro" id="IPR029045">
    <property type="entry name" value="ClpP/crotonase-like_dom_sf"/>
</dbReference>
<keyword evidence="2" id="KW-1185">Reference proteome</keyword>
<evidence type="ECO:0000313" key="1">
    <source>
        <dbReference type="EMBL" id="GGA51739.1"/>
    </source>
</evidence>
<evidence type="ECO:0008006" key="3">
    <source>
        <dbReference type="Google" id="ProtNLM"/>
    </source>
</evidence>
<dbReference type="RefSeq" id="WP_188447524.1">
    <property type="nucleotide sequence ID" value="NZ_BMDW01000013.1"/>
</dbReference>
<gene>
    <name evidence="1" type="ORF">GCM10011395_22590</name>
</gene>
<sequence>MNDTPALTQFRLNFADNGLVHLIFDCPGRTMNVFSDAAIDDIGAFAQWLTTADVTGVLIRSGKDNAFCAGADLNELGVAYDMIMAAAPQRRFDVAFAHFFRLSTALRLLETAGKPVAAAVAGLALGGGCELAMAAHYRVLVDDPKIAMGLPESLVGLLPGGGGTQRLPRLVGLQAAMPILLDGAKLSGEAARTAGLVDRVVAPGEEIAAAEAWLLSDPEPIQPWDRDDRDVLTTAAIDAGITPLRELVLEATLGHYPAPLAILDCVEFGLPQVFDGAIRTEMAIFAHLIQRPEARDMIQTQFLAKTDYDRMRRKDVLPDLIGEAVDVARAALATIGDADALAAAGFGGKSDPKRDRTRNGYWIDTTEGAAARATVAHIDAAVAPVGAGRTHAERRLIDYAVVTAIGYPAYLGGPLASARGPAA</sequence>
<dbReference type="PANTHER" id="PTHR43612:SF3">
    <property type="entry name" value="TRIFUNCTIONAL ENZYME SUBUNIT ALPHA, MITOCHONDRIAL"/>
    <property type="match status" value="1"/>
</dbReference>
<evidence type="ECO:0000313" key="2">
    <source>
        <dbReference type="Proteomes" id="UP000618591"/>
    </source>
</evidence>
<dbReference type="PANTHER" id="PTHR43612">
    <property type="entry name" value="TRIFUNCTIONAL ENZYME SUBUNIT ALPHA"/>
    <property type="match status" value="1"/>
</dbReference>
<dbReference type="InterPro" id="IPR001753">
    <property type="entry name" value="Enoyl-CoA_hydra/iso"/>
</dbReference>
<name>A0ABQ1GWV1_9SPHN</name>
<dbReference type="Proteomes" id="UP000618591">
    <property type="component" value="Unassembled WGS sequence"/>
</dbReference>
<protein>
    <recommendedName>
        <fullName evidence="3">Enoyl-CoA hydratase/isomerase family protein</fullName>
    </recommendedName>
</protein>
<dbReference type="SUPFAM" id="SSF52096">
    <property type="entry name" value="ClpP/crotonase"/>
    <property type="match status" value="1"/>
</dbReference>
<proteinExistence type="predicted"/>
<dbReference type="Pfam" id="PF00378">
    <property type="entry name" value="ECH_1"/>
    <property type="match status" value="1"/>
</dbReference>
<reference evidence="2" key="1">
    <citation type="journal article" date="2019" name="Int. J. Syst. Evol. Microbiol.">
        <title>The Global Catalogue of Microorganisms (GCM) 10K type strain sequencing project: providing services to taxonomists for standard genome sequencing and annotation.</title>
        <authorList>
            <consortium name="The Broad Institute Genomics Platform"/>
            <consortium name="The Broad Institute Genome Sequencing Center for Infectious Disease"/>
            <person name="Wu L."/>
            <person name="Ma J."/>
        </authorList>
    </citation>
    <scope>NUCLEOTIDE SEQUENCE [LARGE SCALE GENOMIC DNA]</scope>
    <source>
        <strain evidence="2">CGMCC 1.10106</strain>
    </source>
</reference>
<dbReference type="CDD" id="cd06558">
    <property type="entry name" value="crotonase-like"/>
    <property type="match status" value="1"/>
</dbReference>